<sequence>MLVKSPFPVPVSGFVRLRLITPPEFLFTAAADMQVAPSVGGVVTFPRAKNVPYAMTPHPLKSDRFGFRASS</sequence>
<reference evidence="2" key="1">
    <citation type="journal article" date="2019" name="Int. J. Syst. Evol. Microbiol.">
        <title>The Global Catalogue of Microorganisms (GCM) 10K type strain sequencing project: providing services to taxonomists for standard genome sequencing and annotation.</title>
        <authorList>
            <consortium name="The Broad Institute Genomics Platform"/>
            <consortium name="The Broad Institute Genome Sequencing Center for Infectious Disease"/>
            <person name="Wu L."/>
            <person name="Ma J."/>
        </authorList>
    </citation>
    <scope>NUCLEOTIDE SEQUENCE [LARGE SCALE GENOMIC DNA]</scope>
    <source>
        <strain evidence="2">JCM 17759</strain>
    </source>
</reference>
<keyword evidence="2" id="KW-1185">Reference proteome</keyword>
<proteinExistence type="predicted"/>
<evidence type="ECO:0000313" key="2">
    <source>
        <dbReference type="Proteomes" id="UP001500840"/>
    </source>
</evidence>
<organism evidence="1 2">
    <name type="scientific">Novipirellula rosea</name>
    <dbReference type="NCBI Taxonomy" id="1031540"/>
    <lineage>
        <taxon>Bacteria</taxon>
        <taxon>Pseudomonadati</taxon>
        <taxon>Planctomycetota</taxon>
        <taxon>Planctomycetia</taxon>
        <taxon>Pirellulales</taxon>
        <taxon>Pirellulaceae</taxon>
        <taxon>Novipirellula</taxon>
    </lineage>
</organism>
<protein>
    <submittedName>
        <fullName evidence="1">Uncharacterized protein</fullName>
    </submittedName>
</protein>
<name>A0ABP8MP24_9BACT</name>
<dbReference type="EMBL" id="BAABGA010000029">
    <property type="protein sequence ID" value="GAA4452748.1"/>
    <property type="molecule type" value="Genomic_DNA"/>
</dbReference>
<gene>
    <name evidence="1" type="ORF">GCM10023156_22630</name>
</gene>
<dbReference type="Proteomes" id="UP001500840">
    <property type="component" value="Unassembled WGS sequence"/>
</dbReference>
<evidence type="ECO:0000313" key="1">
    <source>
        <dbReference type="EMBL" id="GAA4452748.1"/>
    </source>
</evidence>
<comment type="caution">
    <text evidence="1">The sequence shown here is derived from an EMBL/GenBank/DDBJ whole genome shotgun (WGS) entry which is preliminary data.</text>
</comment>
<accession>A0ABP8MP24</accession>